<sequence length="90" mass="9726">MFGTAELSMVRILWPYRSSPLTCGSVSHPEASGTVTSTDRAGSELRSRWFRQVSRSLSVYSARSRACGSLAITCTSPHRSLTNLSASGSR</sequence>
<gene>
    <name evidence="1" type="ORF">HD597_005389</name>
</gene>
<dbReference type="EMBL" id="JAMZEB010000002">
    <property type="protein sequence ID" value="MCP2358369.1"/>
    <property type="molecule type" value="Genomic_DNA"/>
</dbReference>
<evidence type="ECO:0000313" key="2">
    <source>
        <dbReference type="Proteomes" id="UP001139648"/>
    </source>
</evidence>
<dbReference type="Proteomes" id="UP001139648">
    <property type="component" value="Unassembled WGS sequence"/>
</dbReference>
<evidence type="ECO:0000313" key="1">
    <source>
        <dbReference type="EMBL" id="MCP2358369.1"/>
    </source>
</evidence>
<comment type="caution">
    <text evidence="1">The sequence shown here is derived from an EMBL/GenBank/DDBJ whole genome shotgun (WGS) entry which is preliminary data.</text>
</comment>
<keyword evidence="2" id="KW-1185">Reference proteome</keyword>
<protein>
    <submittedName>
        <fullName evidence="1">Uncharacterized protein</fullName>
    </submittedName>
</protein>
<organism evidence="1 2">
    <name type="scientific">Nonomuraea thailandensis</name>
    <dbReference type="NCBI Taxonomy" id="1188745"/>
    <lineage>
        <taxon>Bacteria</taxon>
        <taxon>Bacillati</taxon>
        <taxon>Actinomycetota</taxon>
        <taxon>Actinomycetes</taxon>
        <taxon>Streptosporangiales</taxon>
        <taxon>Streptosporangiaceae</taxon>
        <taxon>Nonomuraea</taxon>
    </lineage>
</organism>
<proteinExistence type="predicted"/>
<dbReference type="AlphaFoldDB" id="A0A9X2GIW8"/>
<name>A0A9X2GIW8_9ACTN</name>
<accession>A0A9X2GIW8</accession>
<reference evidence="1" key="1">
    <citation type="submission" date="2022-06" db="EMBL/GenBank/DDBJ databases">
        <title>Sequencing the genomes of 1000 actinobacteria strains.</title>
        <authorList>
            <person name="Klenk H.-P."/>
        </authorList>
    </citation>
    <scope>NUCLEOTIDE SEQUENCE</scope>
    <source>
        <strain evidence="1">DSM 46694</strain>
    </source>
</reference>